<dbReference type="PANTHER" id="PTHR35910">
    <property type="entry name" value="2EXR DOMAIN-CONTAINING PROTEIN"/>
    <property type="match status" value="1"/>
</dbReference>
<evidence type="ECO:0000313" key="4">
    <source>
        <dbReference type="Proteomes" id="UP001302676"/>
    </source>
</evidence>
<name>A0AAN6VBL6_9PEZI</name>
<dbReference type="PANTHER" id="PTHR35910:SF6">
    <property type="entry name" value="2EXR DOMAIN-CONTAINING PROTEIN"/>
    <property type="match status" value="1"/>
</dbReference>
<dbReference type="Proteomes" id="UP001302676">
    <property type="component" value="Unassembled WGS sequence"/>
</dbReference>
<gene>
    <name evidence="3" type="ORF">C8A04DRAFT_24917</name>
</gene>
<feature type="region of interest" description="Disordered" evidence="1">
    <location>
        <begin position="210"/>
        <end position="268"/>
    </location>
</feature>
<reference evidence="3" key="1">
    <citation type="journal article" date="2023" name="Mol. Phylogenet. Evol.">
        <title>Genome-scale phylogeny and comparative genomics of the fungal order Sordariales.</title>
        <authorList>
            <person name="Hensen N."/>
            <person name="Bonometti L."/>
            <person name="Westerberg I."/>
            <person name="Brannstrom I.O."/>
            <person name="Guillou S."/>
            <person name="Cros-Aarteil S."/>
            <person name="Calhoun S."/>
            <person name="Haridas S."/>
            <person name="Kuo A."/>
            <person name="Mondo S."/>
            <person name="Pangilinan J."/>
            <person name="Riley R."/>
            <person name="LaButti K."/>
            <person name="Andreopoulos B."/>
            <person name="Lipzen A."/>
            <person name="Chen C."/>
            <person name="Yan M."/>
            <person name="Daum C."/>
            <person name="Ng V."/>
            <person name="Clum A."/>
            <person name="Steindorff A."/>
            <person name="Ohm R.A."/>
            <person name="Martin F."/>
            <person name="Silar P."/>
            <person name="Natvig D.O."/>
            <person name="Lalanne C."/>
            <person name="Gautier V."/>
            <person name="Ament-Velasquez S.L."/>
            <person name="Kruys A."/>
            <person name="Hutchinson M.I."/>
            <person name="Powell A.J."/>
            <person name="Barry K."/>
            <person name="Miller A.N."/>
            <person name="Grigoriev I.V."/>
            <person name="Debuchy R."/>
            <person name="Gladieux P."/>
            <person name="Hiltunen Thoren M."/>
            <person name="Johannesson H."/>
        </authorList>
    </citation>
    <scope>NUCLEOTIDE SEQUENCE</scope>
    <source>
        <strain evidence="3">CBS 141.50</strain>
    </source>
</reference>
<dbReference type="EMBL" id="MU853557">
    <property type="protein sequence ID" value="KAK4147121.1"/>
    <property type="molecule type" value="Genomic_DNA"/>
</dbReference>
<feature type="domain" description="2EXR" evidence="2">
    <location>
        <begin position="16"/>
        <end position="170"/>
    </location>
</feature>
<feature type="compositionally biased region" description="Acidic residues" evidence="1">
    <location>
        <begin position="210"/>
        <end position="261"/>
    </location>
</feature>
<dbReference type="Pfam" id="PF20150">
    <property type="entry name" value="2EXR"/>
    <property type="match status" value="1"/>
</dbReference>
<dbReference type="InterPro" id="IPR045518">
    <property type="entry name" value="2EXR"/>
</dbReference>
<evidence type="ECO:0000313" key="3">
    <source>
        <dbReference type="EMBL" id="KAK4147121.1"/>
    </source>
</evidence>
<dbReference type="RefSeq" id="XP_062640492.1">
    <property type="nucleotide sequence ID" value="XM_062779353.1"/>
</dbReference>
<dbReference type="GeneID" id="87815966"/>
<comment type="caution">
    <text evidence="3">The sequence shown here is derived from an EMBL/GenBank/DDBJ whole genome shotgun (WGS) entry which is preliminary data.</text>
</comment>
<evidence type="ECO:0000256" key="1">
    <source>
        <dbReference type="SAM" id="MobiDB-lite"/>
    </source>
</evidence>
<keyword evidence="4" id="KW-1185">Reference proteome</keyword>
<accession>A0AAN6VBL6</accession>
<sequence>MSSPYRPPLPGTPTTFHLFRDLPPELRQMIWKFAIPPGRLIMLRVPEGPFPPSATRPLSTSMLTTIRWWAVTWTEALTQILAPDVIPRSWFSKLRPKLPSKPQPQERPHIFYSSTRPPALLHTCVESREVALQYYRLGFAPNGYRTINHTGDSPGSPQGRIYVDLDRDIICYSDRLMRSLSARILLRVTEDVRKAKHVVIAVGHPYWEWGDSDADGEYEDEDEEYEDEDEWEEDGWGDSQEDEEEEEEEDEEEDEEEEEGDGTANGVAVGMAGGWIRRRRPRQRAEWDWLRLWWDVVCDSDAGRPTIDLVGAPRFNIPPGGYTADGIFVPSAPGPAEREIMTLEGIRSMVLQSAEEVCVVQSNMLAQGGMLELAGRDWEQWIDRMSRRGLVDWVVRPREDVDREWKTWWIAMPYFDQPDLTWKAWMGLLVRTVLRGDAGLPA</sequence>
<reference evidence="3" key="2">
    <citation type="submission" date="2023-05" db="EMBL/GenBank/DDBJ databases">
        <authorList>
            <consortium name="Lawrence Berkeley National Laboratory"/>
            <person name="Steindorff A."/>
            <person name="Hensen N."/>
            <person name="Bonometti L."/>
            <person name="Westerberg I."/>
            <person name="Brannstrom I.O."/>
            <person name="Guillou S."/>
            <person name="Cros-Aarteil S."/>
            <person name="Calhoun S."/>
            <person name="Haridas S."/>
            <person name="Kuo A."/>
            <person name="Mondo S."/>
            <person name="Pangilinan J."/>
            <person name="Riley R."/>
            <person name="Labutti K."/>
            <person name="Andreopoulos B."/>
            <person name="Lipzen A."/>
            <person name="Chen C."/>
            <person name="Yanf M."/>
            <person name="Daum C."/>
            <person name="Ng V."/>
            <person name="Clum A."/>
            <person name="Ohm R."/>
            <person name="Martin F."/>
            <person name="Silar P."/>
            <person name="Natvig D."/>
            <person name="Lalanne C."/>
            <person name="Gautier V."/>
            <person name="Ament-Velasquez S.L."/>
            <person name="Kruys A."/>
            <person name="Hutchinson M.I."/>
            <person name="Powell A.J."/>
            <person name="Barry K."/>
            <person name="Miller A.N."/>
            <person name="Grigoriev I.V."/>
            <person name="Debuchy R."/>
            <person name="Gladieux P."/>
            <person name="Thoren M.H."/>
            <person name="Johannesson H."/>
        </authorList>
    </citation>
    <scope>NUCLEOTIDE SEQUENCE</scope>
    <source>
        <strain evidence="3">CBS 141.50</strain>
    </source>
</reference>
<evidence type="ECO:0000259" key="2">
    <source>
        <dbReference type="Pfam" id="PF20150"/>
    </source>
</evidence>
<protein>
    <recommendedName>
        <fullName evidence="2">2EXR domain-containing protein</fullName>
    </recommendedName>
</protein>
<organism evidence="3 4">
    <name type="scientific">Dichotomopilus funicola</name>
    <dbReference type="NCBI Taxonomy" id="1934379"/>
    <lineage>
        <taxon>Eukaryota</taxon>
        <taxon>Fungi</taxon>
        <taxon>Dikarya</taxon>
        <taxon>Ascomycota</taxon>
        <taxon>Pezizomycotina</taxon>
        <taxon>Sordariomycetes</taxon>
        <taxon>Sordariomycetidae</taxon>
        <taxon>Sordariales</taxon>
        <taxon>Chaetomiaceae</taxon>
        <taxon>Dichotomopilus</taxon>
    </lineage>
</organism>
<dbReference type="AlphaFoldDB" id="A0AAN6VBL6"/>
<proteinExistence type="predicted"/>